<dbReference type="STRING" id="1071382.H2AMK3"/>
<sequence>MSSIKPVERRPSLLFDDYEKSVVVPEQKQSAIPIISKEAQEKLASKKLVSIDDLDMISLSTVFDKQMMLGSPMFLDSTDETETLSKQLSADEQNYYTHSQCYNPIPTACSALNPEENHQNPFNKLVQLRTKYIFNSFQDNRSNVKNNKAKWFMYPKPLPKFWKFENDKRLNDSIDSDNADSREYTGYYFPHSLDEEYLLGTKKFKYHYTGEFFDIAHYQEACKKFYSDMKSTIVIEKREIPSFIDFKQDFTYVVDMIQNPRFNEISSKRLNYLLDKFELFQHLKSKSEILENKQVPYRDFYNVRKVDRDLLLSGCISQRELSEFIWEKLNSEPNKAIFCDSKGAKLSLKDIFKIGCQQDEPVSIGLKLIDDDFLDWYRDVYLVNIHPFDLPLSHVENILRNNLKHYRYYLLAKTFLEFDNYIEGEYLAEILIRYVIHFLEKSKYQLAQVSVDFQFRYKSENCEDNWWVKFAKWVMKWKLVSYNIRWNVQISRCYTRLFNNNVVDNFQEFFDLIFNPLLGAENDQNIELHFFLSNVCAVDLIVSQTDAYIWKNFADVNFEPIKWDNSDNPTISQYMYYLFKNLSILNAKRHNNLQNSIVLRSTCSPSTSDRTSQFASAFNDSTLYFTEKIEALICNLLLCNGGLLQSEPIWQSSPTILYIFYLFQIPLIISPLSSASLKATSSQNILYNTDKPGQKEVTVRDLMVGEKSGSYESNPFLKLFKAGFKVSLSSKSILFNSSYTLEPLIEEYSVAASIHLLTAADLCELSRNSVLCSGYNGWYKAHWEGVNAFEGSEMLLDPIGIIDVWYDNINEDTRIKHNVPLIRRQYRHETLDQEWEFINENVSY</sequence>
<dbReference type="GO" id="GO:0032264">
    <property type="term" value="P:IMP salvage"/>
    <property type="evidence" value="ECO:0007669"/>
    <property type="project" value="InterPro"/>
</dbReference>
<dbReference type="Gene3D" id="3.20.20.140">
    <property type="entry name" value="Metal-dependent hydrolases"/>
    <property type="match status" value="2"/>
</dbReference>
<dbReference type="OrthoDB" id="1723809at2759"/>
<dbReference type="GeneID" id="13882188"/>
<accession>H2AMK3</accession>
<dbReference type="Proteomes" id="UP000005220">
    <property type="component" value="Chromosome 1"/>
</dbReference>
<comment type="similarity">
    <text evidence="1">Belongs to the metallo-dependent hydrolases superfamily. Adenosine and AMP deaminases family.</text>
</comment>
<dbReference type="EMBL" id="HE650821">
    <property type="protein sequence ID" value="CCF55603.1"/>
    <property type="molecule type" value="Genomic_DNA"/>
</dbReference>
<evidence type="ECO:0000313" key="2">
    <source>
        <dbReference type="EMBL" id="CCF55603.1"/>
    </source>
</evidence>
<organism evidence="2 3">
    <name type="scientific">Kazachstania africana (strain ATCC 22294 / BCRC 22015 / CBS 2517 / CECT 1963 / NBRC 1671 / NRRL Y-8276)</name>
    <name type="common">Yeast</name>
    <name type="synonym">Kluyveromyces africanus</name>
    <dbReference type="NCBI Taxonomy" id="1071382"/>
    <lineage>
        <taxon>Eukaryota</taxon>
        <taxon>Fungi</taxon>
        <taxon>Dikarya</taxon>
        <taxon>Ascomycota</taxon>
        <taxon>Saccharomycotina</taxon>
        <taxon>Saccharomycetes</taxon>
        <taxon>Saccharomycetales</taxon>
        <taxon>Saccharomycetaceae</taxon>
        <taxon>Kazachstania</taxon>
    </lineage>
</organism>
<dbReference type="AlphaFoldDB" id="H2AMK3"/>
<dbReference type="FunCoup" id="H2AMK3">
    <property type="interactions" value="100"/>
</dbReference>
<dbReference type="RefSeq" id="XP_003954738.1">
    <property type="nucleotide sequence ID" value="XM_003954689.1"/>
</dbReference>
<dbReference type="Pfam" id="PF19326">
    <property type="entry name" value="AMP_deaminase"/>
    <property type="match status" value="2"/>
</dbReference>
<dbReference type="InParanoid" id="H2AMK3"/>
<evidence type="ECO:0000313" key="3">
    <source>
        <dbReference type="Proteomes" id="UP000005220"/>
    </source>
</evidence>
<dbReference type="GO" id="GO:0003876">
    <property type="term" value="F:AMP deaminase activity"/>
    <property type="evidence" value="ECO:0007669"/>
    <property type="project" value="InterPro"/>
</dbReference>
<evidence type="ECO:0008006" key="4">
    <source>
        <dbReference type="Google" id="ProtNLM"/>
    </source>
</evidence>
<dbReference type="SUPFAM" id="SSF51556">
    <property type="entry name" value="Metallo-dependent hydrolases"/>
    <property type="match status" value="1"/>
</dbReference>
<dbReference type="eggNOG" id="KOG1096">
    <property type="taxonomic scope" value="Eukaryota"/>
</dbReference>
<keyword evidence="3" id="KW-1185">Reference proteome</keyword>
<dbReference type="PANTHER" id="PTHR11359:SF7">
    <property type="entry name" value="INACTIVE DEAMINASE YBR284W-RELATED"/>
    <property type="match status" value="1"/>
</dbReference>
<dbReference type="GO" id="GO:0005829">
    <property type="term" value="C:cytosol"/>
    <property type="evidence" value="ECO:0007669"/>
    <property type="project" value="TreeGrafter"/>
</dbReference>
<name>H2AMK3_KAZAF</name>
<dbReference type="PANTHER" id="PTHR11359">
    <property type="entry name" value="AMP DEAMINASE"/>
    <property type="match status" value="1"/>
</dbReference>
<dbReference type="InterPro" id="IPR032466">
    <property type="entry name" value="Metal_Hydrolase"/>
</dbReference>
<dbReference type="KEGG" id="kaf:KAFR_0A01650"/>
<dbReference type="HOGENOM" id="CLU_003782_2_0_1"/>
<evidence type="ECO:0000256" key="1">
    <source>
        <dbReference type="ARBA" id="ARBA00006676"/>
    </source>
</evidence>
<dbReference type="InterPro" id="IPR006329">
    <property type="entry name" value="AMPD"/>
</dbReference>
<protein>
    <recommendedName>
        <fullName evidence="4">Inactive deaminase YJL070C</fullName>
    </recommendedName>
</protein>
<proteinExistence type="inferred from homology"/>
<gene>
    <name evidence="2" type="primary">KAFR0A01650</name>
    <name evidence="2" type="ORF">KAFR_0A01650</name>
</gene>
<reference evidence="2 3" key="1">
    <citation type="journal article" date="2011" name="Proc. Natl. Acad. Sci. U.S.A.">
        <title>Evolutionary erosion of yeast sex chromosomes by mating-type switching accidents.</title>
        <authorList>
            <person name="Gordon J.L."/>
            <person name="Armisen D."/>
            <person name="Proux-Wera E."/>
            <person name="Oheigeartaigh S.S."/>
            <person name="Byrne K.P."/>
            <person name="Wolfe K.H."/>
        </authorList>
    </citation>
    <scope>NUCLEOTIDE SEQUENCE [LARGE SCALE GENOMIC DNA]</scope>
    <source>
        <strain evidence="3">ATCC 22294 / BCRC 22015 / CBS 2517 / CECT 1963 / NBRC 1671 / NRRL Y-8276</strain>
    </source>
</reference>